<protein>
    <submittedName>
        <fullName evidence="1">Uncharacterized protein</fullName>
    </submittedName>
</protein>
<dbReference type="AlphaFoldDB" id="A0A4U5LVP6"/>
<accession>A0A4U5LVP6</accession>
<evidence type="ECO:0000313" key="1">
    <source>
        <dbReference type="EMBL" id="TKR60248.1"/>
    </source>
</evidence>
<sequence length="67" mass="7430">MVRINGLRGLLYFNKEGFNPPSQVHLLGVTLLQLQDPLFNLLGSPKSRSMEPNCFILFIPSASLQAS</sequence>
<reference evidence="1 2" key="1">
    <citation type="journal article" date="2015" name="Genome Biol.">
        <title>Comparative genomics of Steinernema reveals deeply conserved gene regulatory networks.</title>
        <authorList>
            <person name="Dillman A.R."/>
            <person name="Macchietto M."/>
            <person name="Porter C.F."/>
            <person name="Rogers A."/>
            <person name="Williams B."/>
            <person name="Antoshechkin I."/>
            <person name="Lee M.M."/>
            <person name="Goodwin Z."/>
            <person name="Lu X."/>
            <person name="Lewis E.E."/>
            <person name="Goodrich-Blair H."/>
            <person name="Stock S.P."/>
            <person name="Adams B.J."/>
            <person name="Sternberg P.W."/>
            <person name="Mortazavi A."/>
        </authorList>
    </citation>
    <scope>NUCLEOTIDE SEQUENCE [LARGE SCALE GENOMIC DNA]</scope>
    <source>
        <strain evidence="1 2">ALL</strain>
    </source>
</reference>
<dbReference type="Proteomes" id="UP000298663">
    <property type="component" value="Unassembled WGS sequence"/>
</dbReference>
<evidence type="ECO:0000313" key="2">
    <source>
        <dbReference type="Proteomes" id="UP000298663"/>
    </source>
</evidence>
<proteinExistence type="predicted"/>
<comment type="caution">
    <text evidence="1">The sequence shown here is derived from an EMBL/GenBank/DDBJ whole genome shotgun (WGS) entry which is preliminary data.</text>
</comment>
<dbReference type="EMBL" id="AZBU02000011">
    <property type="protein sequence ID" value="TKR60248.1"/>
    <property type="molecule type" value="Genomic_DNA"/>
</dbReference>
<organism evidence="1 2">
    <name type="scientific">Steinernema carpocapsae</name>
    <name type="common">Entomopathogenic nematode</name>
    <dbReference type="NCBI Taxonomy" id="34508"/>
    <lineage>
        <taxon>Eukaryota</taxon>
        <taxon>Metazoa</taxon>
        <taxon>Ecdysozoa</taxon>
        <taxon>Nematoda</taxon>
        <taxon>Chromadorea</taxon>
        <taxon>Rhabditida</taxon>
        <taxon>Tylenchina</taxon>
        <taxon>Panagrolaimomorpha</taxon>
        <taxon>Strongyloidoidea</taxon>
        <taxon>Steinernematidae</taxon>
        <taxon>Steinernema</taxon>
    </lineage>
</organism>
<name>A0A4U5LVP6_STECR</name>
<keyword evidence="2" id="KW-1185">Reference proteome</keyword>
<gene>
    <name evidence="1" type="ORF">L596_027526</name>
</gene>
<reference evidence="1 2" key="2">
    <citation type="journal article" date="2019" name="G3 (Bethesda)">
        <title>Hybrid Assembly of the Genome of the Entomopathogenic Nematode Steinernema carpocapsae Identifies the X-Chromosome.</title>
        <authorList>
            <person name="Serra L."/>
            <person name="Macchietto M."/>
            <person name="Macias-Munoz A."/>
            <person name="McGill C.J."/>
            <person name="Rodriguez I.M."/>
            <person name="Rodriguez B."/>
            <person name="Murad R."/>
            <person name="Mortazavi A."/>
        </authorList>
    </citation>
    <scope>NUCLEOTIDE SEQUENCE [LARGE SCALE GENOMIC DNA]</scope>
    <source>
        <strain evidence="1 2">ALL</strain>
    </source>
</reference>